<proteinExistence type="predicted"/>
<keyword evidence="3" id="KW-1185">Reference proteome</keyword>
<name>A0ABN9AAY1_9NEOB</name>
<accession>A0ABN9AAY1</accession>
<dbReference type="EMBL" id="CATNWA010000069">
    <property type="protein sequence ID" value="CAI9532604.1"/>
    <property type="molecule type" value="Genomic_DNA"/>
</dbReference>
<feature type="non-terminal residue" evidence="2">
    <location>
        <position position="43"/>
    </location>
</feature>
<reference evidence="2" key="1">
    <citation type="submission" date="2023-05" db="EMBL/GenBank/DDBJ databases">
        <authorList>
            <person name="Stuckert A."/>
        </authorList>
    </citation>
    <scope>NUCLEOTIDE SEQUENCE</scope>
</reference>
<evidence type="ECO:0000313" key="2">
    <source>
        <dbReference type="EMBL" id="CAI9532604.1"/>
    </source>
</evidence>
<evidence type="ECO:0000256" key="1">
    <source>
        <dbReference type="SAM" id="MobiDB-lite"/>
    </source>
</evidence>
<protein>
    <submittedName>
        <fullName evidence="2">Uncharacterized protein</fullName>
    </submittedName>
</protein>
<sequence length="43" mass="4759">MSCQSAPDPNSFSYSYGPVRGAPRFQLPRGRHRVYSSTAWGAI</sequence>
<evidence type="ECO:0000313" key="3">
    <source>
        <dbReference type="Proteomes" id="UP001162483"/>
    </source>
</evidence>
<feature type="region of interest" description="Disordered" evidence="1">
    <location>
        <begin position="1"/>
        <end position="23"/>
    </location>
</feature>
<gene>
    <name evidence="2" type="ORF">SPARVUS_LOCUS245267</name>
</gene>
<feature type="compositionally biased region" description="Polar residues" evidence="1">
    <location>
        <begin position="1"/>
        <end position="14"/>
    </location>
</feature>
<comment type="caution">
    <text evidence="2">The sequence shown here is derived from an EMBL/GenBank/DDBJ whole genome shotgun (WGS) entry which is preliminary data.</text>
</comment>
<dbReference type="Proteomes" id="UP001162483">
    <property type="component" value="Unassembled WGS sequence"/>
</dbReference>
<organism evidence="2 3">
    <name type="scientific">Staurois parvus</name>
    <dbReference type="NCBI Taxonomy" id="386267"/>
    <lineage>
        <taxon>Eukaryota</taxon>
        <taxon>Metazoa</taxon>
        <taxon>Chordata</taxon>
        <taxon>Craniata</taxon>
        <taxon>Vertebrata</taxon>
        <taxon>Euteleostomi</taxon>
        <taxon>Amphibia</taxon>
        <taxon>Batrachia</taxon>
        <taxon>Anura</taxon>
        <taxon>Neobatrachia</taxon>
        <taxon>Ranoidea</taxon>
        <taxon>Ranidae</taxon>
        <taxon>Staurois</taxon>
    </lineage>
</organism>